<reference evidence="1" key="1">
    <citation type="submission" date="2023-03" db="EMBL/GenBank/DDBJ databases">
        <title>Chromosome-level genomes of two armyworms, Mythimna separata and Mythimna loreyi, provide insights into the biosynthesis and reception of sex pheromones.</title>
        <authorList>
            <person name="Zhao H."/>
        </authorList>
    </citation>
    <scope>NUCLEOTIDE SEQUENCE</scope>
    <source>
        <strain evidence="1">BeijingLab</strain>
    </source>
</reference>
<gene>
    <name evidence="1" type="ORF">PYW08_013163</name>
</gene>
<comment type="caution">
    <text evidence="1">The sequence shown here is derived from an EMBL/GenBank/DDBJ whole genome shotgun (WGS) entry which is preliminary data.</text>
</comment>
<organism evidence="1 2">
    <name type="scientific">Mythimna loreyi</name>
    <dbReference type="NCBI Taxonomy" id="667449"/>
    <lineage>
        <taxon>Eukaryota</taxon>
        <taxon>Metazoa</taxon>
        <taxon>Ecdysozoa</taxon>
        <taxon>Arthropoda</taxon>
        <taxon>Hexapoda</taxon>
        <taxon>Insecta</taxon>
        <taxon>Pterygota</taxon>
        <taxon>Neoptera</taxon>
        <taxon>Endopterygota</taxon>
        <taxon>Lepidoptera</taxon>
        <taxon>Glossata</taxon>
        <taxon>Ditrysia</taxon>
        <taxon>Noctuoidea</taxon>
        <taxon>Noctuidae</taxon>
        <taxon>Noctuinae</taxon>
        <taxon>Hadenini</taxon>
        <taxon>Mythimna</taxon>
    </lineage>
</organism>
<keyword evidence="2" id="KW-1185">Reference proteome</keyword>
<dbReference type="Proteomes" id="UP001231649">
    <property type="component" value="Chromosome 4"/>
</dbReference>
<evidence type="ECO:0000313" key="1">
    <source>
        <dbReference type="EMBL" id="KAJ8715878.1"/>
    </source>
</evidence>
<accession>A0ACC2QHH0</accession>
<sequence length="1012" mass="115266">MQFLIDTGSDLCVYPRSATRVPRYKSKYDLSAANGTTIHTYGPIILHLDLGLRRDFTWQFIIADVSKPIIGVDFLSYYNILVDCRNQRLIDGKTSLSVPVPKRNIPETIVSIKTVTGESDYHNILREFPEVTRPTGLVRTIKHNTVHHINTTPGPPVAFKPRRLDPARLKAAKKEFDEMLANGTAKRSESCWSSPLHMVKKKDDGWRPCGDYRALNARTIPDRYPVRHIQDFSHQLSGCTIFSTIDLVKAYNQIPVNSEDVKKTAITTPFGLFEFDFMTFGLRNAAQTFQRFIDEVLQGLEDFTYGYCDDILIFSSSEEQHKNHLRKVLERLTKYGVLINTSKCVLGKPELSFLGYQISAAGTRPMENKVQAILNYPQPKTVKELRRFLGMLNFYRRFVPEAAKRQAPLNSLLEGSNVKGSHPIQVTQEFLQAFEESKRSLSNYTLLAHPDPNAELSIATDASDVAIGAVLQQKKNNNWEPLAFFSKKLAPPQKKYSPFDKELLAMYEAIKYFRHMVEARDFSVITDHKPLTHAFRTASEKHSPRQFRHLEFVAQFTTDIRYIPGKQNVVADALSRIEEVTHGIDFHALAQSQETDPELQGLLKNGSSLKLQKVNIPGTSVEVLCDVATQPPRPYVTPDYRRQVFNSLHNLSHPGRTTTVRLVTQRYVWPGIRKNCREWSRECLKCQGNKITRHTYSPISPFPSPSSRFTHIHLDIVGPLPISSDFRYCLTVIDRFTRWPEAYPMKDITADTCAATLVAGWIARFGCPLKITTDRGRQFESHLFRAITSMVGAQHFRTTAYHPAANGMVERLHRQLKGAIMCHSTTHWTEVLPLVLLGIRSSWKADIQASPAELVYGEPLRLPGQFISPTDDHTTADITDLATRLRRHMSMMAPKPASWHRKGTFFIPRELDSCSHVFLRQDHVRRPLEPPYAGPYKVLERHPKHYKLDVRGKTMTVSVDRLKPAFLAQDNDASMFPAPESSPGASESRVSAEEKRTRSGRRVRFPDFYRPQ</sequence>
<proteinExistence type="predicted"/>
<protein>
    <submittedName>
        <fullName evidence="1">Uncharacterized protein</fullName>
    </submittedName>
</protein>
<name>A0ACC2QHH0_9NEOP</name>
<evidence type="ECO:0000313" key="2">
    <source>
        <dbReference type="Proteomes" id="UP001231649"/>
    </source>
</evidence>
<dbReference type="EMBL" id="CM056780">
    <property type="protein sequence ID" value="KAJ8715878.1"/>
    <property type="molecule type" value="Genomic_DNA"/>
</dbReference>